<accession>A0ABY7B6G6</accession>
<proteinExistence type="predicted"/>
<keyword evidence="2" id="KW-1185">Reference proteome</keyword>
<dbReference type="RefSeq" id="WP_268757840.1">
    <property type="nucleotide sequence ID" value="NZ_CP113836.1"/>
</dbReference>
<protein>
    <submittedName>
        <fullName evidence="1">Uncharacterized protein</fullName>
    </submittedName>
</protein>
<dbReference type="EMBL" id="CP113836">
    <property type="protein sequence ID" value="WAL67746.1"/>
    <property type="molecule type" value="Genomic_DNA"/>
</dbReference>
<organism evidence="1 2">
    <name type="scientific">Amycolatopsis cynarae</name>
    <dbReference type="NCBI Taxonomy" id="2995223"/>
    <lineage>
        <taxon>Bacteria</taxon>
        <taxon>Bacillati</taxon>
        <taxon>Actinomycetota</taxon>
        <taxon>Actinomycetes</taxon>
        <taxon>Pseudonocardiales</taxon>
        <taxon>Pseudonocardiaceae</taxon>
        <taxon>Amycolatopsis</taxon>
    </lineage>
</organism>
<evidence type="ECO:0000313" key="2">
    <source>
        <dbReference type="Proteomes" id="UP001163203"/>
    </source>
</evidence>
<sequence>MARLPSRVCRGGVKVTNTLDAAGTPVSRTYSRTSDGALVAASSMIETLVSIPPDLHPER</sequence>
<evidence type="ECO:0000313" key="1">
    <source>
        <dbReference type="EMBL" id="WAL67746.1"/>
    </source>
</evidence>
<gene>
    <name evidence="1" type="ORF">ORV05_08215</name>
</gene>
<dbReference type="Proteomes" id="UP001163203">
    <property type="component" value="Chromosome"/>
</dbReference>
<reference evidence="1" key="1">
    <citation type="submission" date="2022-11" db="EMBL/GenBank/DDBJ databases">
        <authorList>
            <person name="Mo P."/>
        </authorList>
    </citation>
    <scope>NUCLEOTIDE SEQUENCE</scope>
    <source>
        <strain evidence="1">HUAS 11-8</strain>
    </source>
</reference>
<name>A0ABY7B6G6_9PSEU</name>